<dbReference type="Proteomes" id="UP001140949">
    <property type="component" value="Unassembled WGS sequence"/>
</dbReference>
<evidence type="ECO:0000313" key="8">
    <source>
        <dbReference type="Proteomes" id="UP001140949"/>
    </source>
</evidence>
<keyword evidence="2 4" id="KW-0863">Zinc-finger</keyword>
<feature type="compositionally biased region" description="Low complexity" evidence="5">
    <location>
        <begin position="55"/>
        <end position="68"/>
    </location>
</feature>
<feature type="region of interest" description="Disordered" evidence="5">
    <location>
        <begin position="50"/>
        <end position="96"/>
    </location>
</feature>
<evidence type="ECO:0000313" key="7">
    <source>
        <dbReference type="EMBL" id="KAJ6802182.1"/>
    </source>
</evidence>
<dbReference type="SMART" id="SM00184">
    <property type="entry name" value="RING"/>
    <property type="match status" value="1"/>
</dbReference>
<evidence type="ECO:0000256" key="3">
    <source>
        <dbReference type="ARBA" id="ARBA00022833"/>
    </source>
</evidence>
<evidence type="ECO:0000256" key="4">
    <source>
        <dbReference type="PROSITE-ProRule" id="PRU00175"/>
    </source>
</evidence>
<dbReference type="InterPro" id="IPR001841">
    <property type="entry name" value="Znf_RING"/>
</dbReference>
<dbReference type="SUPFAM" id="SSF57850">
    <property type="entry name" value="RING/U-box"/>
    <property type="match status" value="1"/>
</dbReference>
<feature type="domain" description="RING-type" evidence="6">
    <location>
        <begin position="204"/>
        <end position="245"/>
    </location>
</feature>
<dbReference type="PANTHER" id="PTHR45931">
    <property type="entry name" value="SI:CH211-59O9.10"/>
    <property type="match status" value="1"/>
</dbReference>
<sequence length="248" mass="27980">MTSAAELFYNRRSRSDVRTLDLDSSRVTDHNFPSDSLLRHRRSLLRHHRHHRALSSEPEPVVSNSSSPRCPHNSGTSNNNRVNRLTGIGNGQGNDRLPGAVLQARARLLERLQGVSPTGIRVDTRASRTSQDEFAPDADFEVADSRDWEIETNRNLLESSIHLVHLGASKKPPGLSCEAISSLPQELFKDGEEIDTVMRSSLDCCICLERFEEGDRLSRLACNHRFHQACLEPWLWICGDCPYCRARL</sequence>
<dbReference type="Pfam" id="PF13639">
    <property type="entry name" value="zf-RING_2"/>
    <property type="match status" value="1"/>
</dbReference>
<dbReference type="PANTHER" id="PTHR45931:SF3">
    <property type="entry name" value="RING ZINC FINGER-CONTAINING PROTEIN"/>
    <property type="match status" value="1"/>
</dbReference>
<dbReference type="InterPro" id="IPR013083">
    <property type="entry name" value="Znf_RING/FYVE/PHD"/>
</dbReference>
<accession>A0AAX6EDN2</accession>
<dbReference type="Gene3D" id="3.30.40.10">
    <property type="entry name" value="Zinc/RING finger domain, C3HC4 (zinc finger)"/>
    <property type="match status" value="1"/>
</dbReference>
<keyword evidence="1" id="KW-0479">Metal-binding</keyword>
<dbReference type="GO" id="GO:0006511">
    <property type="term" value="P:ubiquitin-dependent protein catabolic process"/>
    <property type="evidence" value="ECO:0007669"/>
    <property type="project" value="TreeGrafter"/>
</dbReference>
<dbReference type="PROSITE" id="PS50089">
    <property type="entry name" value="ZF_RING_2"/>
    <property type="match status" value="1"/>
</dbReference>
<reference evidence="7" key="2">
    <citation type="submission" date="2023-04" db="EMBL/GenBank/DDBJ databases">
        <authorList>
            <person name="Bruccoleri R.E."/>
            <person name="Oakeley E.J."/>
            <person name="Faust A.-M."/>
            <person name="Dessus-Babus S."/>
            <person name="Altorfer M."/>
            <person name="Burckhardt D."/>
            <person name="Oertli M."/>
            <person name="Naumann U."/>
            <person name="Petersen F."/>
            <person name="Wong J."/>
        </authorList>
    </citation>
    <scope>NUCLEOTIDE SEQUENCE</scope>
    <source>
        <strain evidence="7">GSM-AAB239-AS_SAM_17_03QT</strain>
        <tissue evidence="7">Leaf</tissue>
    </source>
</reference>
<dbReference type="GO" id="GO:0061630">
    <property type="term" value="F:ubiquitin protein ligase activity"/>
    <property type="evidence" value="ECO:0007669"/>
    <property type="project" value="TreeGrafter"/>
</dbReference>
<feature type="compositionally biased region" description="Polar residues" evidence="5">
    <location>
        <begin position="73"/>
        <end position="83"/>
    </location>
</feature>
<evidence type="ECO:0000256" key="2">
    <source>
        <dbReference type="ARBA" id="ARBA00022771"/>
    </source>
</evidence>
<organism evidence="7 8">
    <name type="scientific">Iris pallida</name>
    <name type="common">Sweet iris</name>
    <dbReference type="NCBI Taxonomy" id="29817"/>
    <lineage>
        <taxon>Eukaryota</taxon>
        <taxon>Viridiplantae</taxon>
        <taxon>Streptophyta</taxon>
        <taxon>Embryophyta</taxon>
        <taxon>Tracheophyta</taxon>
        <taxon>Spermatophyta</taxon>
        <taxon>Magnoliopsida</taxon>
        <taxon>Liliopsida</taxon>
        <taxon>Asparagales</taxon>
        <taxon>Iridaceae</taxon>
        <taxon>Iridoideae</taxon>
        <taxon>Irideae</taxon>
        <taxon>Iris</taxon>
    </lineage>
</organism>
<proteinExistence type="predicted"/>
<keyword evidence="8" id="KW-1185">Reference proteome</keyword>
<dbReference type="AlphaFoldDB" id="A0AAX6EDN2"/>
<evidence type="ECO:0000256" key="1">
    <source>
        <dbReference type="ARBA" id="ARBA00022723"/>
    </source>
</evidence>
<dbReference type="EMBL" id="JANAVB010037418">
    <property type="protein sequence ID" value="KAJ6802182.1"/>
    <property type="molecule type" value="Genomic_DNA"/>
</dbReference>
<protein>
    <submittedName>
        <fullName evidence="7">E3 ubiquitin-protein ligase RHY1A</fullName>
    </submittedName>
</protein>
<dbReference type="InterPro" id="IPR051834">
    <property type="entry name" value="RING_finger_E3_ligase"/>
</dbReference>
<keyword evidence="3" id="KW-0862">Zinc</keyword>
<dbReference type="GO" id="GO:0005634">
    <property type="term" value="C:nucleus"/>
    <property type="evidence" value="ECO:0007669"/>
    <property type="project" value="TreeGrafter"/>
</dbReference>
<name>A0AAX6EDN2_IRIPA</name>
<dbReference type="GO" id="GO:0008270">
    <property type="term" value="F:zinc ion binding"/>
    <property type="evidence" value="ECO:0007669"/>
    <property type="project" value="UniProtKB-KW"/>
</dbReference>
<evidence type="ECO:0000256" key="5">
    <source>
        <dbReference type="SAM" id="MobiDB-lite"/>
    </source>
</evidence>
<comment type="caution">
    <text evidence="7">The sequence shown here is derived from an EMBL/GenBank/DDBJ whole genome shotgun (WGS) entry which is preliminary data.</text>
</comment>
<evidence type="ECO:0000259" key="6">
    <source>
        <dbReference type="PROSITE" id="PS50089"/>
    </source>
</evidence>
<gene>
    <name evidence="7" type="ORF">M6B38_193955</name>
</gene>
<reference evidence="7" key="1">
    <citation type="journal article" date="2023" name="GigaByte">
        <title>Genome assembly of the bearded iris, Iris pallida Lam.</title>
        <authorList>
            <person name="Bruccoleri R.E."/>
            <person name="Oakeley E.J."/>
            <person name="Faust A.M.E."/>
            <person name="Altorfer M."/>
            <person name="Dessus-Babus S."/>
            <person name="Burckhardt D."/>
            <person name="Oertli M."/>
            <person name="Naumann U."/>
            <person name="Petersen F."/>
            <person name="Wong J."/>
        </authorList>
    </citation>
    <scope>NUCLEOTIDE SEQUENCE</scope>
    <source>
        <strain evidence="7">GSM-AAB239-AS_SAM_17_03QT</strain>
    </source>
</reference>